<feature type="binding site" evidence="5">
    <location>
        <position position="36"/>
    </location>
    <ligand>
        <name>Ca(2+)</name>
        <dbReference type="ChEBI" id="CHEBI:29108"/>
    </ligand>
</feature>
<gene>
    <name evidence="9" type="ORF">N301_15783</name>
</gene>
<evidence type="ECO:0000313" key="10">
    <source>
        <dbReference type="Proteomes" id="UP000053858"/>
    </source>
</evidence>
<dbReference type="Proteomes" id="UP000053858">
    <property type="component" value="Unassembled WGS sequence"/>
</dbReference>
<evidence type="ECO:0000256" key="5">
    <source>
        <dbReference type="PIRSR" id="PIRSR601211-2"/>
    </source>
</evidence>
<dbReference type="InterPro" id="IPR036444">
    <property type="entry name" value="PLipase_A2_dom_sf"/>
</dbReference>
<dbReference type="GO" id="GO:0006644">
    <property type="term" value="P:phospholipid metabolic process"/>
    <property type="evidence" value="ECO:0007669"/>
    <property type="project" value="InterPro"/>
</dbReference>
<dbReference type="GO" id="GO:0050482">
    <property type="term" value="P:arachidonate secretion"/>
    <property type="evidence" value="ECO:0007669"/>
    <property type="project" value="InterPro"/>
</dbReference>
<feature type="active site" evidence="4">
    <location>
        <position position="96"/>
    </location>
</feature>
<keyword evidence="10" id="KW-1185">Reference proteome</keyword>
<protein>
    <submittedName>
        <fullName evidence="9">Group IIE secretory phospholipase A2</fullName>
    </submittedName>
</protein>
<dbReference type="GO" id="GO:0005543">
    <property type="term" value="F:phospholipid binding"/>
    <property type="evidence" value="ECO:0007669"/>
    <property type="project" value="TreeGrafter"/>
</dbReference>
<proteinExistence type="inferred from homology"/>
<feature type="non-terminal residue" evidence="9">
    <location>
        <position position="129"/>
    </location>
</feature>
<reference evidence="10" key="1">
    <citation type="journal article" date="2014" name="Science">
        <title>Comparative genomics reveals insights into avian genome evolution and adaptation.</title>
        <authorList>
            <consortium name="Avian Genome Consortium"/>
            <person name="Zhang G."/>
            <person name="Li C."/>
            <person name="Li Q."/>
            <person name="Li B."/>
            <person name="Larkin D.M."/>
            <person name="Lee C."/>
            <person name="Storz J.F."/>
            <person name="Antunes A."/>
            <person name="Greenwold M.J."/>
            <person name="Meredith R.W."/>
            <person name="Odeen A."/>
            <person name="Cui J."/>
            <person name="Zhou Q."/>
            <person name="Xu L."/>
            <person name="Pan H."/>
            <person name="Wang Z."/>
            <person name="Jin L."/>
            <person name="Zhang P."/>
            <person name="Hu H."/>
            <person name="Yang W."/>
            <person name="Hu J."/>
            <person name="Xiao J."/>
            <person name="Yang Z."/>
            <person name="Liu Y."/>
            <person name="Xie Q."/>
            <person name="Yu H."/>
            <person name="Lian J."/>
            <person name="Wen P."/>
            <person name="Zhang F."/>
            <person name="Li H."/>
            <person name="Zeng Y."/>
            <person name="Xiong Z."/>
            <person name="Liu S."/>
            <person name="Zhou L."/>
            <person name="Huang Z."/>
            <person name="An N."/>
            <person name="Wang J."/>
            <person name="Zheng Q."/>
            <person name="Xiong Y."/>
            <person name="Wang G."/>
            <person name="Wang B."/>
            <person name="Wang J."/>
            <person name="Fan Y."/>
            <person name="da Fonseca R.R."/>
            <person name="Alfaro-Nunez A."/>
            <person name="Schubert M."/>
            <person name="Orlando L."/>
            <person name="Mourier T."/>
            <person name="Howard J.T."/>
            <person name="Ganapathy G."/>
            <person name="Pfenning A."/>
            <person name="Whitney O."/>
            <person name="Rivas M.V."/>
            <person name="Hara E."/>
            <person name="Smith J."/>
            <person name="Farre M."/>
            <person name="Narayan J."/>
            <person name="Slavov G."/>
            <person name="Romanov M.N."/>
            <person name="Borges R."/>
            <person name="Machado J.P."/>
            <person name="Khan I."/>
            <person name="Springer M.S."/>
            <person name="Gatesy J."/>
            <person name="Hoffmann F.G."/>
            <person name="Opazo J.C."/>
            <person name="Hastad O."/>
            <person name="Sawyer R.H."/>
            <person name="Kim H."/>
            <person name="Kim K.W."/>
            <person name="Kim H.J."/>
            <person name="Cho S."/>
            <person name="Li N."/>
            <person name="Huang Y."/>
            <person name="Bruford M.W."/>
            <person name="Zhan X."/>
            <person name="Dixon A."/>
            <person name="Bertelsen M.F."/>
            <person name="Derryberry E."/>
            <person name="Warren W."/>
            <person name="Wilson R.K."/>
            <person name="Li S."/>
            <person name="Ray D.A."/>
            <person name="Green R.E."/>
            <person name="O'Brien S.J."/>
            <person name="Griffin D."/>
            <person name="Johnson W.E."/>
            <person name="Haussler D."/>
            <person name="Ryder O.A."/>
            <person name="Willerslev E."/>
            <person name="Graves G.R."/>
            <person name="Alstrom P."/>
            <person name="Fjeldsa J."/>
            <person name="Mindell D.P."/>
            <person name="Edwards S.V."/>
            <person name="Braun E.L."/>
            <person name="Rahbek C."/>
            <person name="Burt D.W."/>
            <person name="Houde P."/>
            <person name="Zhang Y."/>
            <person name="Yang H."/>
            <person name="Wang J."/>
            <person name="Jarvis E.D."/>
            <person name="Gilbert M.T."/>
            <person name="Wang J."/>
        </authorList>
    </citation>
    <scope>NUCLEOTIDE SEQUENCE [LARGE SCALE GENOMIC DNA]</scope>
</reference>
<dbReference type="FunFam" id="1.20.90.10:FF:000001">
    <property type="entry name" value="Basic phospholipase A2 homolog"/>
    <property type="match status" value="1"/>
</dbReference>
<evidence type="ECO:0000313" key="9">
    <source>
        <dbReference type="EMBL" id="KGL97216.1"/>
    </source>
</evidence>
<comment type="cofactor">
    <cofactor evidence="5">
        <name>Ca(2+)</name>
        <dbReference type="ChEBI" id="CHEBI:29108"/>
    </cofactor>
    <text evidence="5">Binds 1 Ca(2+) ion per subunit.</text>
</comment>
<feature type="disulfide bond" evidence="6">
    <location>
        <begin position="55"/>
        <end position="95"/>
    </location>
</feature>
<dbReference type="PROSITE" id="PS00118">
    <property type="entry name" value="PA2_HIS"/>
    <property type="match status" value="1"/>
</dbReference>
<evidence type="ECO:0000256" key="7">
    <source>
        <dbReference type="RuleBase" id="RU003654"/>
    </source>
</evidence>
<dbReference type="PANTHER" id="PTHR11716:SF56">
    <property type="entry name" value="GROUP IIE SECRETORY PHOSPHOLIPASE A2"/>
    <property type="match status" value="1"/>
</dbReference>
<feature type="non-terminal residue" evidence="9">
    <location>
        <position position="1"/>
    </location>
</feature>
<feature type="disulfide bond" evidence="6">
    <location>
        <begin position="48"/>
        <end position="102"/>
    </location>
</feature>
<evidence type="ECO:0000256" key="4">
    <source>
        <dbReference type="PIRSR" id="PIRSR601211-1"/>
    </source>
</evidence>
<dbReference type="CDD" id="cd00125">
    <property type="entry name" value="PLA2c"/>
    <property type="match status" value="1"/>
</dbReference>
<accession>A0A0A0ATC5</accession>
<dbReference type="GO" id="GO:0005509">
    <property type="term" value="F:calcium ion binding"/>
    <property type="evidence" value="ECO:0007669"/>
    <property type="project" value="InterPro"/>
</dbReference>
<feature type="disulfide bond" evidence="6">
    <location>
        <begin position="54"/>
        <end position="129"/>
    </location>
</feature>
<organism evidence="9 10">
    <name type="scientific">Charadrius vociferus</name>
    <name type="common">Killdeer</name>
    <name type="synonym">Aegialitis vocifera</name>
    <dbReference type="NCBI Taxonomy" id="50402"/>
    <lineage>
        <taxon>Eukaryota</taxon>
        <taxon>Metazoa</taxon>
        <taxon>Chordata</taxon>
        <taxon>Craniata</taxon>
        <taxon>Vertebrata</taxon>
        <taxon>Euteleostomi</taxon>
        <taxon>Archelosauria</taxon>
        <taxon>Archosauria</taxon>
        <taxon>Dinosauria</taxon>
        <taxon>Saurischia</taxon>
        <taxon>Theropoda</taxon>
        <taxon>Coelurosauria</taxon>
        <taxon>Aves</taxon>
        <taxon>Neognathae</taxon>
        <taxon>Neoaves</taxon>
        <taxon>Charadriiformes</taxon>
        <taxon>Charadriidae</taxon>
        <taxon>Charadrius</taxon>
    </lineage>
</organism>
<feature type="disulfide bond" evidence="6">
    <location>
        <begin position="64"/>
        <end position="88"/>
    </location>
</feature>
<keyword evidence="5" id="KW-0106">Calcium</keyword>
<evidence type="ECO:0000256" key="2">
    <source>
        <dbReference type="ARBA" id="ARBA00022525"/>
    </source>
</evidence>
<dbReference type="SMART" id="SM00085">
    <property type="entry name" value="PA2c"/>
    <property type="match status" value="1"/>
</dbReference>
<comment type="subcellular location">
    <subcellularLocation>
        <location evidence="1">Secreted</location>
    </subcellularLocation>
</comment>
<dbReference type="GO" id="GO:0016042">
    <property type="term" value="P:lipid catabolic process"/>
    <property type="evidence" value="ECO:0007669"/>
    <property type="project" value="InterPro"/>
</dbReference>
<feature type="binding site" evidence="5">
    <location>
        <position position="53"/>
    </location>
    <ligand>
        <name>Ca(2+)</name>
        <dbReference type="ChEBI" id="CHEBI:29108"/>
    </ligand>
</feature>
<feature type="disulfide bond" evidence="6">
    <location>
        <begin position="82"/>
        <end position="93"/>
    </location>
</feature>
<sequence length="129" mass="14700">LAPAGSNLIQFGSMIKHETGKSPLSYDRYGWHRGRGGGPKPRGGHSRCCHAHDCCYKRISSSHCSPKLVIYRYSIQRSQITCGLGNWCQRQTCECDKQAAECFRRTARTYNSRYKNYPRSQCKGRSPFC</sequence>
<dbReference type="InterPro" id="IPR001211">
    <property type="entry name" value="PLA2"/>
</dbReference>
<dbReference type="Pfam" id="PF00068">
    <property type="entry name" value="Phospholip_A2_1"/>
    <property type="match status" value="1"/>
</dbReference>
<keyword evidence="5" id="KW-0479">Metal-binding</keyword>
<evidence type="ECO:0000256" key="6">
    <source>
        <dbReference type="PIRSR" id="PIRSR601211-3"/>
    </source>
</evidence>
<dbReference type="EMBL" id="KL872892">
    <property type="protein sequence ID" value="KGL97216.1"/>
    <property type="molecule type" value="Genomic_DNA"/>
</dbReference>
<comment type="similarity">
    <text evidence="7">Belongs to the phospholipase A2 family.</text>
</comment>
<feature type="active site" evidence="4">
    <location>
        <position position="52"/>
    </location>
</feature>
<dbReference type="GO" id="GO:0005576">
    <property type="term" value="C:extracellular region"/>
    <property type="evidence" value="ECO:0007669"/>
    <property type="project" value="UniProtKB-SubCell"/>
</dbReference>
<name>A0A0A0ATC5_CHAVO</name>
<evidence type="ECO:0000256" key="1">
    <source>
        <dbReference type="ARBA" id="ARBA00004613"/>
    </source>
</evidence>
<dbReference type="InterPro" id="IPR016090">
    <property type="entry name" value="PLA2-like_dom"/>
</dbReference>
<evidence type="ECO:0000256" key="3">
    <source>
        <dbReference type="ARBA" id="ARBA00023157"/>
    </source>
</evidence>
<feature type="domain" description="Phospholipase A2-like central" evidence="8">
    <location>
        <begin position="7"/>
        <end position="123"/>
    </location>
</feature>
<keyword evidence="3 6" id="KW-1015">Disulfide bond</keyword>
<dbReference type="PANTHER" id="PTHR11716">
    <property type="entry name" value="PHOSPHOLIPASE A2 FAMILY MEMBER"/>
    <property type="match status" value="1"/>
</dbReference>
<evidence type="ECO:0000259" key="8">
    <source>
        <dbReference type="SMART" id="SM00085"/>
    </source>
</evidence>
<dbReference type="SUPFAM" id="SSF48619">
    <property type="entry name" value="Phospholipase A2, PLA2"/>
    <property type="match status" value="1"/>
</dbReference>
<dbReference type="AlphaFoldDB" id="A0A0A0ATC5"/>
<keyword evidence="2" id="KW-0964">Secreted</keyword>
<feature type="binding site" evidence="5">
    <location>
        <position position="34"/>
    </location>
    <ligand>
        <name>Ca(2+)</name>
        <dbReference type="ChEBI" id="CHEBI:29108"/>
    </ligand>
</feature>
<dbReference type="GO" id="GO:0047498">
    <property type="term" value="F:calcium-dependent phospholipase A2 activity"/>
    <property type="evidence" value="ECO:0007669"/>
    <property type="project" value="TreeGrafter"/>
</dbReference>
<dbReference type="Gene3D" id="1.20.90.10">
    <property type="entry name" value="Phospholipase A2 domain"/>
    <property type="match status" value="1"/>
</dbReference>
<dbReference type="STRING" id="50402.A0A0A0ATC5"/>
<dbReference type="InterPro" id="IPR033113">
    <property type="entry name" value="PLA2_histidine"/>
</dbReference>
<dbReference type="PRINTS" id="PR00389">
    <property type="entry name" value="PHPHLIPASEA2"/>
</dbReference>